<evidence type="ECO:0000256" key="5">
    <source>
        <dbReference type="ARBA" id="ARBA00022989"/>
    </source>
</evidence>
<dbReference type="InterPro" id="IPR036259">
    <property type="entry name" value="MFS_trans_sf"/>
</dbReference>
<feature type="transmembrane region" description="Helical" evidence="7">
    <location>
        <begin position="358"/>
        <end position="379"/>
    </location>
</feature>
<dbReference type="Pfam" id="PF05977">
    <property type="entry name" value="MFS_3"/>
    <property type="match status" value="1"/>
</dbReference>
<comment type="caution">
    <text evidence="9">The sequence shown here is derived from an EMBL/GenBank/DDBJ whole genome shotgun (WGS) entry which is preliminary data.</text>
</comment>
<dbReference type="InterPro" id="IPR010290">
    <property type="entry name" value="TM_effector"/>
</dbReference>
<evidence type="ECO:0000256" key="2">
    <source>
        <dbReference type="ARBA" id="ARBA00022448"/>
    </source>
</evidence>
<feature type="domain" description="Major facilitator superfamily (MFS) profile" evidence="8">
    <location>
        <begin position="230"/>
        <end position="427"/>
    </location>
</feature>
<keyword evidence="2" id="KW-0813">Transport</keyword>
<feature type="transmembrane region" description="Helical" evidence="7">
    <location>
        <begin position="26"/>
        <end position="53"/>
    </location>
</feature>
<feature type="transmembrane region" description="Helical" evidence="7">
    <location>
        <begin position="59"/>
        <end position="82"/>
    </location>
</feature>
<dbReference type="GO" id="GO:0005886">
    <property type="term" value="C:plasma membrane"/>
    <property type="evidence" value="ECO:0007669"/>
    <property type="project" value="UniProtKB-SubCell"/>
</dbReference>
<evidence type="ECO:0000256" key="6">
    <source>
        <dbReference type="ARBA" id="ARBA00023136"/>
    </source>
</evidence>
<dbReference type="GO" id="GO:0022857">
    <property type="term" value="F:transmembrane transporter activity"/>
    <property type="evidence" value="ECO:0007669"/>
    <property type="project" value="InterPro"/>
</dbReference>
<feature type="transmembrane region" description="Helical" evidence="7">
    <location>
        <begin position="267"/>
        <end position="285"/>
    </location>
</feature>
<dbReference type="Gene3D" id="1.20.1250.20">
    <property type="entry name" value="MFS general substrate transporter like domains"/>
    <property type="match status" value="2"/>
</dbReference>
<dbReference type="EMBL" id="CASHTH010000801">
    <property type="protein sequence ID" value="CAI8007911.1"/>
    <property type="molecule type" value="Genomic_DNA"/>
</dbReference>
<keyword evidence="4 7" id="KW-0812">Transmembrane</keyword>
<evidence type="ECO:0000256" key="4">
    <source>
        <dbReference type="ARBA" id="ARBA00022692"/>
    </source>
</evidence>
<comment type="subcellular location">
    <subcellularLocation>
        <location evidence="1">Cell membrane</location>
        <topology evidence="1">Multi-pass membrane protein</topology>
    </subcellularLocation>
</comment>
<keyword evidence="5 7" id="KW-1133">Transmembrane helix</keyword>
<evidence type="ECO:0000313" key="9">
    <source>
        <dbReference type="EMBL" id="CAI8007911.1"/>
    </source>
</evidence>
<dbReference type="SUPFAM" id="SSF103473">
    <property type="entry name" value="MFS general substrate transporter"/>
    <property type="match status" value="1"/>
</dbReference>
<protein>
    <submittedName>
        <fullName evidence="9">Uncharacterized MFS-type transporter YfiS</fullName>
    </submittedName>
</protein>
<feature type="transmembrane region" description="Helical" evidence="7">
    <location>
        <begin position="323"/>
        <end position="346"/>
    </location>
</feature>
<feature type="transmembrane region" description="Helical" evidence="7">
    <location>
        <begin position="183"/>
        <end position="204"/>
    </location>
</feature>
<dbReference type="InterPro" id="IPR020846">
    <property type="entry name" value="MFS_dom"/>
</dbReference>
<evidence type="ECO:0000259" key="8">
    <source>
        <dbReference type="PROSITE" id="PS50850"/>
    </source>
</evidence>
<keyword evidence="3" id="KW-1003">Cell membrane</keyword>
<reference evidence="9" key="1">
    <citation type="submission" date="2023-03" db="EMBL/GenBank/DDBJ databases">
        <authorList>
            <person name="Steffen K."/>
            <person name="Cardenas P."/>
        </authorList>
    </citation>
    <scope>NUCLEOTIDE SEQUENCE</scope>
</reference>
<feature type="transmembrane region" description="Helical" evidence="7">
    <location>
        <begin position="385"/>
        <end position="406"/>
    </location>
</feature>
<dbReference type="AlphaFoldDB" id="A0AA35RCM1"/>
<sequence length="427" mass="46031">MSVQTTLAGGFSRFVPSSMRYGQFRYYWLALLTGVTGHQMLFQFTLGWLMFQLTGDEGYLGWLGLAVALPALALNLVGGVLADRLEPKVLVASAQSLSATVVVGLAILVMMDRVEPWHILVAAFIAGVGQAFDQPSRASIFPRLVEREHIVNAVAMESVVWNGVRILAPALAGMVIARLSIEASMLISAASFYVLAAVMSLLRLRDRAPATGRVMQQIGESFRYVGSHPIFLFVMLMTFCNSLFGISYILLMPSLAEKSFMVGAERVGWMLGAAGAGAIIGNWVIGSLRLNSPRGLIILFGAMLYGICLMLFAVAAWQGLYWVGMGILFVGGINFSLYLVGGLSALQELVPDNIRGRVMGLYGATWSLGPLGMAQAGFVARYLGAPFAVAVGAVVVFLVAFLIFVFRSDLRRFRGRQPEPAAVPAKA</sequence>
<dbReference type="Proteomes" id="UP001174909">
    <property type="component" value="Unassembled WGS sequence"/>
</dbReference>
<feature type="transmembrane region" description="Helical" evidence="7">
    <location>
        <begin position="225"/>
        <end position="251"/>
    </location>
</feature>
<keyword evidence="6 7" id="KW-0472">Membrane</keyword>
<name>A0AA35RCM1_GEOBA</name>
<keyword evidence="10" id="KW-1185">Reference proteome</keyword>
<evidence type="ECO:0000256" key="7">
    <source>
        <dbReference type="SAM" id="Phobius"/>
    </source>
</evidence>
<dbReference type="CDD" id="cd06173">
    <property type="entry name" value="MFS_MefA_like"/>
    <property type="match status" value="1"/>
</dbReference>
<gene>
    <name evidence="9" type="ORF">GBAR_LOCUS5478</name>
</gene>
<feature type="transmembrane region" description="Helical" evidence="7">
    <location>
        <begin position="297"/>
        <end position="317"/>
    </location>
</feature>
<evidence type="ECO:0000256" key="3">
    <source>
        <dbReference type="ARBA" id="ARBA00022475"/>
    </source>
</evidence>
<proteinExistence type="predicted"/>
<dbReference type="PROSITE" id="PS50850">
    <property type="entry name" value="MFS"/>
    <property type="match status" value="1"/>
</dbReference>
<accession>A0AA35RCM1</accession>
<dbReference type="PANTHER" id="PTHR23513">
    <property type="entry name" value="INTEGRAL MEMBRANE EFFLUX PROTEIN-RELATED"/>
    <property type="match status" value="1"/>
</dbReference>
<evidence type="ECO:0000313" key="10">
    <source>
        <dbReference type="Proteomes" id="UP001174909"/>
    </source>
</evidence>
<dbReference type="PANTHER" id="PTHR23513:SF11">
    <property type="entry name" value="STAPHYLOFERRIN A TRANSPORTER"/>
    <property type="match status" value="1"/>
</dbReference>
<evidence type="ECO:0000256" key="1">
    <source>
        <dbReference type="ARBA" id="ARBA00004651"/>
    </source>
</evidence>
<feature type="transmembrane region" description="Helical" evidence="7">
    <location>
        <begin position="89"/>
        <end position="111"/>
    </location>
</feature>
<organism evidence="9 10">
    <name type="scientific">Geodia barretti</name>
    <name type="common">Barrett's horny sponge</name>
    <dbReference type="NCBI Taxonomy" id="519541"/>
    <lineage>
        <taxon>Eukaryota</taxon>
        <taxon>Metazoa</taxon>
        <taxon>Porifera</taxon>
        <taxon>Demospongiae</taxon>
        <taxon>Heteroscleromorpha</taxon>
        <taxon>Tetractinellida</taxon>
        <taxon>Astrophorina</taxon>
        <taxon>Geodiidae</taxon>
        <taxon>Geodia</taxon>
    </lineage>
</organism>